<keyword evidence="3" id="KW-1185">Reference proteome</keyword>
<dbReference type="OrthoDB" id="4062651at2759"/>
<evidence type="ECO:0000313" key="2">
    <source>
        <dbReference type="EMBL" id="KZP26788.1"/>
    </source>
</evidence>
<feature type="region of interest" description="Disordered" evidence="1">
    <location>
        <begin position="1"/>
        <end position="63"/>
    </location>
</feature>
<feature type="compositionally biased region" description="Basic and acidic residues" evidence="1">
    <location>
        <begin position="42"/>
        <end position="54"/>
    </location>
</feature>
<dbReference type="AlphaFoldDB" id="A0A166Q5W0"/>
<dbReference type="Proteomes" id="UP000076532">
    <property type="component" value="Unassembled WGS sequence"/>
</dbReference>
<organism evidence="2 3">
    <name type="scientific">Athelia psychrophila</name>
    <dbReference type="NCBI Taxonomy" id="1759441"/>
    <lineage>
        <taxon>Eukaryota</taxon>
        <taxon>Fungi</taxon>
        <taxon>Dikarya</taxon>
        <taxon>Basidiomycota</taxon>
        <taxon>Agaricomycotina</taxon>
        <taxon>Agaricomycetes</taxon>
        <taxon>Agaricomycetidae</taxon>
        <taxon>Atheliales</taxon>
        <taxon>Atheliaceae</taxon>
        <taxon>Athelia</taxon>
    </lineage>
</organism>
<sequence length="168" mass="18837">MHTYHHSDSPARPTQAANTPLHKVPLAKRERRVRTTRGGKRGLKDVHVQKDALKPRQTTPSSPFVVDGITMSQSSPCSQESMLVIEIGHTQPQEISDELVCLEEADEHYCAYSDVAQLWKRQMKSTGRMVAIKGFRMITTDGVKNINQKFEIVSVANICHSAQRLTIS</sequence>
<protein>
    <submittedName>
        <fullName evidence="2">Uncharacterized protein</fullName>
    </submittedName>
</protein>
<proteinExistence type="predicted"/>
<reference evidence="2 3" key="1">
    <citation type="journal article" date="2016" name="Mol. Biol. Evol.">
        <title>Comparative Genomics of Early-Diverging Mushroom-Forming Fungi Provides Insights into the Origins of Lignocellulose Decay Capabilities.</title>
        <authorList>
            <person name="Nagy L.G."/>
            <person name="Riley R."/>
            <person name="Tritt A."/>
            <person name="Adam C."/>
            <person name="Daum C."/>
            <person name="Floudas D."/>
            <person name="Sun H."/>
            <person name="Yadav J.S."/>
            <person name="Pangilinan J."/>
            <person name="Larsson K.H."/>
            <person name="Matsuura K."/>
            <person name="Barry K."/>
            <person name="Labutti K."/>
            <person name="Kuo R."/>
            <person name="Ohm R.A."/>
            <person name="Bhattacharya S.S."/>
            <person name="Shirouzu T."/>
            <person name="Yoshinaga Y."/>
            <person name="Martin F.M."/>
            <person name="Grigoriev I.V."/>
            <person name="Hibbett D.S."/>
        </authorList>
    </citation>
    <scope>NUCLEOTIDE SEQUENCE [LARGE SCALE GENOMIC DNA]</scope>
    <source>
        <strain evidence="2 3">CBS 109695</strain>
    </source>
</reference>
<name>A0A166Q5W0_9AGAM</name>
<dbReference type="EMBL" id="KV417512">
    <property type="protein sequence ID" value="KZP26788.1"/>
    <property type="molecule type" value="Genomic_DNA"/>
</dbReference>
<evidence type="ECO:0000256" key="1">
    <source>
        <dbReference type="SAM" id="MobiDB-lite"/>
    </source>
</evidence>
<accession>A0A166Q5W0</accession>
<feature type="compositionally biased region" description="Basic residues" evidence="1">
    <location>
        <begin position="25"/>
        <end position="41"/>
    </location>
</feature>
<evidence type="ECO:0000313" key="3">
    <source>
        <dbReference type="Proteomes" id="UP000076532"/>
    </source>
</evidence>
<gene>
    <name evidence="2" type="ORF">FIBSPDRAFT_334508</name>
</gene>